<dbReference type="EMBL" id="JANQDX010000007">
    <property type="protein sequence ID" value="KAL0921401.1"/>
    <property type="molecule type" value="Genomic_DNA"/>
</dbReference>
<comment type="caution">
    <text evidence="1">The sequence shown here is derived from an EMBL/GenBank/DDBJ whole genome shotgun (WGS) entry which is preliminary data.</text>
</comment>
<name>A0ABD0VFI9_DENTH</name>
<proteinExistence type="predicted"/>
<evidence type="ECO:0000313" key="2">
    <source>
        <dbReference type="Proteomes" id="UP001552299"/>
    </source>
</evidence>
<evidence type="ECO:0000313" key="1">
    <source>
        <dbReference type="EMBL" id="KAL0921401.1"/>
    </source>
</evidence>
<dbReference type="Proteomes" id="UP001552299">
    <property type="component" value="Unassembled WGS sequence"/>
</dbReference>
<gene>
    <name evidence="1" type="ORF">M5K25_008467</name>
</gene>
<reference evidence="1 2" key="1">
    <citation type="journal article" date="2024" name="Plant Biotechnol. J.">
        <title>Dendrobium thyrsiflorum genome and its molecular insights into genes involved in important horticultural traits.</title>
        <authorList>
            <person name="Chen B."/>
            <person name="Wang J.Y."/>
            <person name="Zheng P.J."/>
            <person name="Li K.L."/>
            <person name="Liang Y.M."/>
            <person name="Chen X.F."/>
            <person name="Zhang C."/>
            <person name="Zhao X."/>
            <person name="He X."/>
            <person name="Zhang G.Q."/>
            <person name="Liu Z.J."/>
            <person name="Xu Q."/>
        </authorList>
    </citation>
    <scope>NUCLEOTIDE SEQUENCE [LARGE SCALE GENOMIC DNA]</scope>
    <source>
        <strain evidence="1">GZMU011</strain>
    </source>
</reference>
<dbReference type="AlphaFoldDB" id="A0ABD0VFI9"/>
<keyword evidence="2" id="KW-1185">Reference proteome</keyword>
<accession>A0ABD0VFI9</accession>
<organism evidence="1 2">
    <name type="scientific">Dendrobium thyrsiflorum</name>
    <name type="common">Pinecone-like raceme dendrobium</name>
    <name type="synonym">Orchid</name>
    <dbReference type="NCBI Taxonomy" id="117978"/>
    <lineage>
        <taxon>Eukaryota</taxon>
        <taxon>Viridiplantae</taxon>
        <taxon>Streptophyta</taxon>
        <taxon>Embryophyta</taxon>
        <taxon>Tracheophyta</taxon>
        <taxon>Spermatophyta</taxon>
        <taxon>Magnoliopsida</taxon>
        <taxon>Liliopsida</taxon>
        <taxon>Asparagales</taxon>
        <taxon>Orchidaceae</taxon>
        <taxon>Epidendroideae</taxon>
        <taxon>Malaxideae</taxon>
        <taxon>Dendrobiinae</taxon>
        <taxon>Dendrobium</taxon>
    </lineage>
</organism>
<sequence>MEENRQRKQRSDELRLRADGLGKSEVATGASWDFAESYGGWFEVSKEASRESEEEETKASLLAILTTPGRDRRATVQNIREMIAKQSRMRDFGQDLRDMADMRCLWLAVQEHLRVLN</sequence>
<protein>
    <submittedName>
        <fullName evidence="1">Uncharacterized protein</fullName>
    </submittedName>
</protein>